<feature type="transmembrane region" description="Helical" evidence="1">
    <location>
        <begin position="65"/>
        <end position="82"/>
    </location>
</feature>
<sequence length="83" mass="9028">MAETQAKKSFVPTFLAYVAMCMGAIAFVEAGMKGHRVGWEQMMLYTAPAVACGLLAIMLRRDKYTYFGVVFALLAIVALMLGA</sequence>
<feature type="transmembrane region" description="Helical" evidence="1">
    <location>
        <begin position="42"/>
        <end position="59"/>
    </location>
</feature>
<dbReference type="Proteomes" id="UP001150924">
    <property type="component" value="Unassembled WGS sequence"/>
</dbReference>
<feature type="transmembrane region" description="Helical" evidence="1">
    <location>
        <begin position="12"/>
        <end position="30"/>
    </location>
</feature>
<keyword evidence="1" id="KW-0472">Membrane</keyword>
<dbReference type="RefSeq" id="WP_267772871.1">
    <property type="nucleotide sequence ID" value="NZ_JAPNKE010000002.1"/>
</dbReference>
<accession>A0A9X3ETS1</accession>
<evidence type="ECO:0000256" key="1">
    <source>
        <dbReference type="SAM" id="Phobius"/>
    </source>
</evidence>
<keyword evidence="1" id="KW-1133">Transmembrane helix</keyword>
<reference evidence="2" key="1">
    <citation type="submission" date="2022-11" db="EMBL/GenBank/DDBJ databases">
        <title>Minimal conservation of predation-associated metabolite biosynthetic gene clusters underscores biosynthetic potential of Myxococcota including descriptions for ten novel species: Archangium lansinium sp. nov., Myxococcus landrumus sp. nov., Nannocystis bai.</title>
        <authorList>
            <person name="Ahearne A."/>
            <person name="Stevens C."/>
            <person name="Phillips K."/>
        </authorList>
    </citation>
    <scope>NUCLEOTIDE SEQUENCE</scope>
    <source>
        <strain evidence="2">Na p29</strain>
    </source>
</reference>
<dbReference type="AlphaFoldDB" id="A0A9X3ETS1"/>
<dbReference type="EMBL" id="JAPNKE010000002">
    <property type="protein sequence ID" value="MCY1010073.1"/>
    <property type="molecule type" value="Genomic_DNA"/>
</dbReference>
<protein>
    <submittedName>
        <fullName evidence="2">Uncharacterized protein</fullName>
    </submittedName>
</protein>
<organism evidence="2 3">
    <name type="scientific">Nannocystis pusilla</name>
    <dbReference type="NCBI Taxonomy" id="889268"/>
    <lineage>
        <taxon>Bacteria</taxon>
        <taxon>Pseudomonadati</taxon>
        <taxon>Myxococcota</taxon>
        <taxon>Polyangia</taxon>
        <taxon>Nannocystales</taxon>
        <taxon>Nannocystaceae</taxon>
        <taxon>Nannocystis</taxon>
    </lineage>
</organism>
<keyword evidence="3" id="KW-1185">Reference proteome</keyword>
<proteinExistence type="predicted"/>
<evidence type="ECO:0000313" key="2">
    <source>
        <dbReference type="EMBL" id="MCY1010073.1"/>
    </source>
</evidence>
<comment type="caution">
    <text evidence="2">The sequence shown here is derived from an EMBL/GenBank/DDBJ whole genome shotgun (WGS) entry which is preliminary data.</text>
</comment>
<gene>
    <name evidence="2" type="ORF">OV079_31815</name>
</gene>
<keyword evidence="1" id="KW-0812">Transmembrane</keyword>
<evidence type="ECO:0000313" key="3">
    <source>
        <dbReference type="Proteomes" id="UP001150924"/>
    </source>
</evidence>
<name>A0A9X3ETS1_9BACT</name>